<accession>A0A9P4GVY0</accession>
<evidence type="ECO:0000313" key="1">
    <source>
        <dbReference type="EMBL" id="KAF2022704.1"/>
    </source>
</evidence>
<sequence>RVGDVRFADAVILLSDGLQLIRNARFKVEAQRFIASQKMNSVVRDRIRKKLRLPSEIIGKSLGRLPFVTQKGHLGLSSERVMQGDVIAIIAGSQVPFVLRPQEKRQFSVVSEAYVDGIMDGETV</sequence>
<feature type="non-terminal residue" evidence="1">
    <location>
        <position position="124"/>
    </location>
</feature>
<comment type="caution">
    <text evidence="1">The sequence shown here is derived from an EMBL/GenBank/DDBJ whole genome shotgun (WGS) entry which is preliminary data.</text>
</comment>
<name>A0A9P4GVY0_9PLEO</name>
<dbReference type="EMBL" id="ML978468">
    <property type="protein sequence ID" value="KAF2022704.1"/>
    <property type="molecule type" value="Genomic_DNA"/>
</dbReference>
<reference evidence="1" key="1">
    <citation type="journal article" date="2020" name="Stud. Mycol.">
        <title>101 Dothideomycetes genomes: a test case for predicting lifestyles and emergence of pathogens.</title>
        <authorList>
            <person name="Haridas S."/>
            <person name="Albert R."/>
            <person name="Binder M."/>
            <person name="Bloem J."/>
            <person name="Labutti K."/>
            <person name="Salamov A."/>
            <person name="Andreopoulos B."/>
            <person name="Baker S."/>
            <person name="Barry K."/>
            <person name="Bills G."/>
            <person name="Bluhm B."/>
            <person name="Cannon C."/>
            <person name="Castanera R."/>
            <person name="Culley D."/>
            <person name="Daum C."/>
            <person name="Ezra D."/>
            <person name="Gonzalez J."/>
            <person name="Henrissat B."/>
            <person name="Kuo A."/>
            <person name="Liang C."/>
            <person name="Lipzen A."/>
            <person name="Lutzoni F."/>
            <person name="Magnuson J."/>
            <person name="Mondo S."/>
            <person name="Nolan M."/>
            <person name="Ohm R."/>
            <person name="Pangilinan J."/>
            <person name="Park H.-J."/>
            <person name="Ramirez L."/>
            <person name="Alfaro M."/>
            <person name="Sun H."/>
            <person name="Tritt A."/>
            <person name="Yoshinaga Y."/>
            <person name="Zwiers L.-H."/>
            <person name="Turgeon B."/>
            <person name="Goodwin S."/>
            <person name="Spatafora J."/>
            <person name="Crous P."/>
            <person name="Grigoriev I."/>
        </authorList>
    </citation>
    <scope>NUCLEOTIDE SEQUENCE</scope>
    <source>
        <strain evidence="1">CBS 110217</strain>
    </source>
</reference>
<keyword evidence="2" id="KW-1185">Reference proteome</keyword>
<dbReference type="Pfam" id="PF26639">
    <property type="entry name" value="Het-6_barrel"/>
    <property type="match status" value="1"/>
</dbReference>
<feature type="non-terminal residue" evidence="1">
    <location>
        <position position="1"/>
    </location>
</feature>
<organism evidence="1 2">
    <name type="scientific">Setomelanomma holmii</name>
    <dbReference type="NCBI Taxonomy" id="210430"/>
    <lineage>
        <taxon>Eukaryota</taxon>
        <taxon>Fungi</taxon>
        <taxon>Dikarya</taxon>
        <taxon>Ascomycota</taxon>
        <taxon>Pezizomycotina</taxon>
        <taxon>Dothideomycetes</taxon>
        <taxon>Pleosporomycetidae</taxon>
        <taxon>Pleosporales</taxon>
        <taxon>Pleosporineae</taxon>
        <taxon>Phaeosphaeriaceae</taxon>
        <taxon>Setomelanomma</taxon>
    </lineage>
</organism>
<dbReference type="AlphaFoldDB" id="A0A9P4GVY0"/>
<gene>
    <name evidence="1" type="ORF">EK21DRAFT_17727</name>
</gene>
<dbReference type="Proteomes" id="UP000799777">
    <property type="component" value="Unassembled WGS sequence"/>
</dbReference>
<protein>
    <submittedName>
        <fullName evidence="1">Uncharacterized protein</fullName>
    </submittedName>
</protein>
<dbReference type="OrthoDB" id="2157530at2759"/>
<evidence type="ECO:0000313" key="2">
    <source>
        <dbReference type="Proteomes" id="UP000799777"/>
    </source>
</evidence>
<proteinExistence type="predicted"/>